<name>Q0C8Q3_ASPTN</name>
<proteinExistence type="predicted"/>
<dbReference type="GeneID" id="4354148"/>
<feature type="region of interest" description="Disordered" evidence="1">
    <location>
        <begin position="1"/>
        <end position="61"/>
    </location>
</feature>
<dbReference type="Proteomes" id="UP000007963">
    <property type="component" value="Unassembled WGS sequence"/>
</dbReference>
<evidence type="ECO:0000313" key="3">
    <source>
        <dbReference type="Proteomes" id="UP000007963"/>
    </source>
</evidence>
<evidence type="ECO:0000313" key="2">
    <source>
        <dbReference type="EMBL" id="EAU30122.1"/>
    </source>
</evidence>
<dbReference type="AlphaFoldDB" id="Q0C8Q3"/>
<organism evidence="2 3">
    <name type="scientific">Aspergillus terreus (strain NIH 2624 / FGSC A1156)</name>
    <dbReference type="NCBI Taxonomy" id="341663"/>
    <lineage>
        <taxon>Eukaryota</taxon>
        <taxon>Fungi</taxon>
        <taxon>Dikarya</taxon>
        <taxon>Ascomycota</taxon>
        <taxon>Pezizomycotina</taxon>
        <taxon>Eurotiomycetes</taxon>
        <taxon>Eurotiomycetidae</taxon>
        <taxon>Eurotiales</taxon>
        <taxon>Aspergillaceae</taxon>
        <taxon>Aspergillus</taxon>
        <taxon>Aspergillus subgen. Circumdati</taxon>
    </lineage>
</organism>
<sequence length="229" mass="25343">MSHTGRLSNVATPSRPNTPTTPRRESGAVSPQTVEAESDYTPPKNECNRGQDGLPGDRSLPSLGLFKRLGFAPHNPWALNRKHQSRWCDSIGPQVPKAILPSPPCQRDRRESSPLNGISFFREPSYSPIGSEITSRRNAMARLLPSPLPQDEIYDKSGLHAEVAHWYSLYVCIPDTPSPTAANAVRFRLQMWSPIASMMGMNWEEVEELAWQVGKEGLRQLASGSPQAS</sequence>
<dbReference type="HOGENOM" id="CLU_1209593_0_0_1"/>
<feature type="compositionally biased region" description="Low complexity" evidence="1">
    <location>
        <begin position="12"/>
        <end position="21"/>
    </location>
</feature>
<protein>
    <submittedName>
        <fullName evidence="2">Uncharacterized protein</fullName>
    </submittedName>
</protein>
<dbReference type="OrthoDB" id="4510469at2759"/>
<feature type="compositionally biased region" description="Polar residues" evidence="1">
    <location>
        <begin position="1"/>
        <end position="11"/>
    </location>
</feature>
<gene>
    <name evidence="2" type="ORF">ATEG_09931</name>
</gene>
<evidence type="ECO:0000256" key="1">
    <source>
        <dbReference type="SAM" id="MobiDB-lite"/>
    </source>
</evidence>
<reference evidence="3" key="1">
    <citation type="submission" date="2005-09" db="EMBL/GenBank/DDBJ databases">
        <title>Annotation of the Aspergillus terreus NIH2624 genome.</title>
        <authorList>
            <person name="Birren B.W."/>
            <person name="Lander E.S."/>
            <person name="Galagan J.E."/>
            <person name="Nusbaum C."/>
            <person name="Devon K."/>
            <person name="Henn M."/>
            <person name="Ma L.-J."/>
            <person name="Jaffe D.B."/>
            <person name="Butler J."/>
            <person name="Alvarez P."/>
            <person name="Gnerre S."/>
            <person name="Grabherr M."/>
            <person name="Kleber M."/>
            <person name="Mauceli E.W."/>
            <person name="Brockman W."/>
            <person name="Rounsley S."/>
            <person name="Young S.K."/>
            <person name="LaButti K."/>
            <person name="Pushparaj V."/>
            <person name="DeCaprio D."/>
            <person name="Crawford M."/>
            <person name="Koehrsen M."/>
            <person name="Engels R."/>
            <person name="Montgomery P."/>
            <person name="Pearson M."/>
            <person name="Howarth C."/>
            <person name="Larson L."/>
            <person name="Luoma S."/>
            <person name="White J."/>
            <person name="Alvarado L."/>
            <person name="Kodira C.D."/>
            <person name="Zeng Q."/>
            <person name="Oleary S."/>
            <person name="Yandava C."/>
            <person name="Denning D.W."/>
            <person name="Nierman W.C."/>
            <person name="Milne T."/>
            <person name="Madden K."/>
        </authorList>
    </citation>
    <scope>NUCLEOTIDE SEQUENCE [LARGE SCALE GENOMIC DNA]</scope>
    <source>
        <strain evidence="3">NIH 2624 / FGSC A1156</strain>
    </source>
</reference>
<dbReference type="VEuPathDB" id="FungiDB:ATEG_09931"/>
<dbReference type="RefSeq" id="XP_001218553.1">
    <property type="nucleotide sequence ID" value="XM_001218552.1"/>
</dbReference>
<dbReference type="EMBL" id="CH476608">
    <property type="protein sequence ID" value="EAU30122.1"/>
    <property type="molecule type" value="Genomic_DNA"/>
</dbReference>
<accession>Q0C8Q3</accession>